<evidence type="ECO:0000313" key="5">
    <source>
        <dbReference type="EMBL" id="GAA4761701.1"/>
    </source>
</evidence>
<dbReference type="SMART" id="SM00382">
    <property type="entry name" value="AAA"/>
    <property type="match status" value="1"/>
</dbReference>
<evidence type="ECO:0000259" key="4">
    <source>
        <dbReference type="PROSITE" id="PS50893"/>
    </source>
</evidence>
<comment type="caution">
    <text evidence="5">The sequence shown here is derived from an EMBL/GenBank/DDBJ whole genome shotgun (WGS) entry which is preliminary data.</text>
</comment>
<evidence type="ECO:0000256" key="2">
    <source>
        <dbReference type="ARBA" id="ARBA00022741"/>
    </source>
</evidence>
<dbReference type="RefSeq" id="WP_345434643.1">
    <property type="nucleotide sequence ID" value="NZ_BAABKO010000001.1"/>
</dbReference>
<dbReference type="CDD" id="cd03255">
    <property type="entry name" value="ABC_MJ0796_LolCDE_FtsE"/>
    <property type="match status" value="1"/>
</dbReference>
<dbReference type="EMBL" id="BAABKO010000001">
    <property type="protein sequence ID" value="GAA4761701.1"/>
    <property type="molecule type" value="Genomic_DNA"/>
</dbReference>
<dbReference type="PROSITE" id="PS50893">
    <property type="entry name" value="ABC_TRANSPORTER_2"/>
    <property type="match status" value="1"/>
</dbReference>
<gene>
    <name evidence="5" type="ORF">GCM10023351_00050</name>
</gene>
<evidence type="ECO:0000256" key="3">
    <source>
        <dbReference type="ARBA" id="ARBA00022840"/>
    </source>
</evidence>
<proteinExistence type="predicted"/>
<dbReference type="InterPro" id="IPR003439">
    <property type="entry name" value="ABC_transporter-like_ATP-bd"/>
</dbReference>
<keyword evidence="2" id="KW-0547">Nucleotide-binding</keyword>
<feature type="domain" description="ABC transporter" evidence="4">
    <location>
        <begin position="13"/>
        <end position="239"/>
    </location>
</feature>
<dbReference type="GO" id="GO:0005524">
    <property type="term" value="F:ATP binding"/>
    <property type="evidence" value="ECO:0007669"/>
    <property type="project" value="UniProtKB-KW"/>
</dbReference>
<keyword evidence="3 5" id="KW-0067">ATP-binding</keyword>
<evidence type="ECO:0000256" key="1">
    <source>
        <dbReference type="ARBA" id="ARBA00022448"/>
    </source>
</evidence>
<dbReference type="InterPro" id="IPR017911">
    <property type="entry name" value="MacB-like_ATP-bd"/>
</dbReference>
<dbReference type="PANTHER" id="PTHR24220:SF685">
    <property type="entry name" value="ABC TRANSPORTER RELATED"/>
    <property type="match status" value="1"/>
</dbReference>
<accession>A0ABP8ZNZ9</accession>
<name>A0ABP8ZNZ9_9MICO</name>
<keyword evidence="6" id="KW-1185">Reference proteome</keyword>
<dbReference type="Gene3D" id="3.40.50.300">
    <property type="entry name" value="P-loop containing nucleotide triphosphate hydrolases"/>
    <property type="match status" value="1"/>
</dbReference>
<dbReference type="SUPFAM" id="SSF52540">
    <property type="entry name" value="P-loop containing nucleoside triphosphate hydrolases"/>
    <property type="match status" value="1"/>
</dbReference>
<dbReference type="InterPro" id="IPR027417">
    <property type="entry name" value="P-loop_NTPase"/>
</dbReference>
<organism evidence="5 6">
    <name type="scientific">Microbacterium gilvum</name>
    <dbReference type="NCBI Taxonomy" id="1336204"/>
    <lineage>
        <taxon>Bacteria</taxon>
        <taxon>Bacillati</taxon>
        <taxon>Actinomycetota</taxon>
        <taxon>Actinomycetes</taxon>
        <taxon>Micrococcales</taxon>
        <taxon>Microbacteriaceae</taxon>
        <taxon>Microbacterium</taxon>
    </lineage>
</organism>
<keyword evidence="1" id="KW-0813">Transport</keyword>
<protein>
    <submittedName>
        <fullName evidence="5">ABC transporter ATP-binding protein</fullName>
    </submittedName>
</protein>
<dbReference type="Proteomes" id="UP001501645">
    <property type="component" value="Unassembled WGS sequence"/>
</dbReference>
<dbReference type="PANTHER" id="PTHR24220">
    <property type="entry name" value="IMPORT ATP-BINDING PROTEIN"/>
    <property type="match status" value="1"/>
</dbReference>
<evidence type="ECO:0000313" key="6">
    <source>
        <dbReference type="Proteomes" id="UP001501645"/>
    </source>
</evidence>
<dbReference type="Pfam" id="PF00005">
    <property type="entry name" value="ABC_tran"/>
    <property type="match status" value="1"/>
</dbReference>
<reference evidence="6" key="1">
    <citation type="journal article" date="2019" name="Int. J. Syst. Evol. Microbiol.">
        <title>The Global Catalogue of Microorganisms (GCM) 10K type strain sequencing project: providing services to taxonomists for standard genome sequencing and annotation.</title>
        <authorList>
            <consortium name="The Broad Institute Genomics Platform"/>
            <consortium name="The Broad Institute Genome Sequencing Center for Infectious Disease"/>
            <person name="Wu L."/>
            <person name="Ma J."/>
        </authorList>
    </citation>
    <scope>NUCLEOTIDE SEQUENCE [LARGE SCALE GENOMIC DNA]</scope>
    <source>
        <strain evidence="6">JCM 18537</strain>
    </source>
</reference>
<sequence>MHDAHATPHAPLLSARGLTKTYGPTTALGGVDLDVRRGEAVAIMGASGSGKTTLLHVLAGIVTPDAGTVTLQARSGARLVNDLREAERSRLRREELGFVFQQGLLLPELTALENAALPLLLAGHPRAAAEAHAAQWLAALGLSGLEDRRIGQLSGGQAQRVAIARAQVTGARVVFADEPTGALDSATSAEVMTALLDATLRQGHALVVVTHDADVAARCTRTIRLRDGRVQAVPAHGASR</sequence>
<dbReference type="InterPro" id="IPR015854">
    <property type="entry name" value="ABC_transpr_LolD-like"/>
</dbReference>
<dbReference type="InterPro" id="IPR003593">
    <property type="entry name" value="AAA+_ATPase"/>
</dbReference>